<accession>A0A5C4S721</accession>
<sequence length="248" mass="28056">MRFLTLRIAAITALFFAQPFQPDANAWHDKTHLSVAEAAGFDLWYSAAAPDVAKSKEMFGPVESPNHYYNNNANKRVTPEMVMAQVERYNQTNDDEGHLYGAIIGAVRDYQAMKKSGKYANYPLVYCAHYCGDLSMPLHNTRYDDFNKQRHSINDGIIENSVRNNIGYIQRMMRPPVIESEADLAREIAAVAESARKLGLKIRRENRDMTVDETYAQVIRSASLFNAILSWLERTQTLAGERAAAITN</sequence>
<gene>
    <name evidence="1" type="ORF">FGF66_06690</name>
</gene>
<protein>
    <recommendedName>
        <fullName evidence="3">S1/P1 nuclease</fullName>
    </recommendedName>
</protein>
<evidence type="ECO:0000313" key="1">
    <source>
        <dbReference type="EMBL" id="TNJ38947.1"/>
    </source>
</evidence>
<evidence type="ECO:0008006" key="3">
    <source>
        <dbReference type="Google" id="ProtNLM"/>
    </source>
</evidence>
<dbReference type="SUPFAM" id="SSF48537">
    <property type="entry name" value="Phospholipase C/P1 nuclease"/>
    <property type="match status" value="1"/>
</dbReference>
<comment type="caution">
    <text evidence="1">The sequence shown here is derived from an EMBL/GenBank/DDBJ whole genome shotgun (WGS) entry which is preliminary data.</text>
</comment>
<dbReference type="Gene3D" id="1.10.575.10">
    <property type="entry name" value="P1 Nuclease"/>
    <property type="match status" value="1"/>
</dbReference>
<dbReference type="EMBL" id="VDCH01000011">
    <property type="protein sequence ID" value="TNJ38947.1"/>
    <property type="molecule type" value="Genomic_DNA"/>
</dbReference>
<dbReference type="Proteomes" id="UP000308271">
    <property type="component" value="Unassembled WGS sequence"/>
</dbReference>
<dbReference type="InterPro" id="IPR008947">
    <property type="entry name" value="PLipase_C/P1_nuclease_dom_sf"/>
</dbReference>
<keyword evidence="2" id="KW-1185">Reference proteome</keyword>
<organism evidence="1 2">
    <name type="scientific">Chlorobaculum thiosulfatiphilum</name>
    <name type="common">Chlorobium limicola f.sp. thiosulfatophilum</name>
    <dbReference type="NCBI Taxonomy" id="115852"/>
    <lineage>
        <taxon>Bacteria</taxon>
        <taxon>Pseudomonadati</taxon>
        <taxon>Chlorobiota</taxon>
        <taxon>Chlorobiia</taxon>
        <taxon>Chlorobiales</taxon>
        <taxon>Chlorobiaceae</taxon>
        <taxon>Chlorobaculum</taxon>
    </lineage>
</organism>
<evidence type="ECO:0000313" key="2">
    <source>
        <dbReference type="Proteomes" id="UP000308271"/>
    </source>
</evidence>
<proteinExistence type="predicted"/>
<reference evidence="1 2" key="1">
    <citation type="submission" date="2019-05" db="EMBL/GenBank/DDBJ databases">
        <title>Draft Whole-Genome sequence of the green sulfur bacterium Chlorobaculum thiosulfatiphilum DSM 249.</title>
        <authorList>
            <person name="Meyer T.E."/>
            <person name="Kyndt J.A."/>
        </authorList>
    </citation>
    <scope>NUCLEOTIDE SEQUENCE [LARGE SCALE GENOMIC DNA]</scope>
    <source>
        <strain evidence="1 2">DSM 249</strain>
    </source>
</reference>
<name>A0A5C4S721_CHLTI</name>
<dbReference type="GO" id="GO:0016788">
    <property type="term" value="F:hydrolase activity, acting on ester bonds"/>
    <property type="evidence" value="ECO:0007669"/>
    <property type="project" value="InterPro"/>
</dbReference>
<dbReference type="OrthoDB" id="5398602at2"/>
<dbReference type="AlphaFoldDB" id="A0A5C4S721"/>
<dbReference type="RefSeq" id="WP_139456897.1">
    <property type="nucleotide sequence ID" value="NZ_VDCH01000011.1"/>
</dbReference>